<evidence type="ECO:0000313" key="10">
    <source>
        <dbReference type="Proteomes" id="UP000244016"/>
    </source>
</evidence>
<keyword evidence="4 6" id="KW-0175">Coiled coil</keyword>
<evidence type="ECO:0000256" key="1">
    <source>
        <dbReference type="ARBA" id="ARBA00022490"/>
    </source>
</evidence>
<dbReference type="GO" id="GO:0005694">
    <property type="term" value="C:chromosome"/>
    <property type="evidence" value="ECO:0007669"/>
    <property type="project" value="InterPro"/>
</dbReference>
<comment type="similarity">
    <text evidence="6">Belongs to the SMC family.</text>
</comment>
<evidence type="ECO:0000256" key="5">
    <source>
        <dbReference type="ARBA" id="ARBA00023125"/>
    </source>
</evidence>
<protein>
    <recommendedName>
        <fullName evidence="6">Chromosome partition protein Smc</fullName>
    </recommendedName>
</protein>
<comment type="function">
    <text evidence="6">Required for chromosome condensation and partitioning.</text>
</comment>
<feature type="compositionally biased region" description="Low complexity" evidence="7">
    <location>
        <begin position="650"/>
        <end position="660"/>
    </location>
</feature>
<evidence type="ECO:0000259" key="8">
    <source>
        <dbReference type="SMART" id="SM00968"/>
    </source>
</evidence>
<comment type="subunit">
    <text evidence="6">Homodimer.</text>
</comment>
<dbReference type="GO" id="GO:0016887">
    <property type="term" value="F:ATP hydrolysis activity"/>
    <property type="evidence" value="ECO:0007669"/>
    <property type="project" value="InterPro"/>
</dbReference>
<feature type="coiled-coil region" evidence="6">
    <location>
        <begin position="325"/>
        <end position="492"/>
    </location>
</feature>
<dbReference type="GO" id="GO:0005524">
    <property type="term" value="F:ATP binding"/>
    <property type="evidence" value="ECO:0007669"/>
    <property type="project" value="UniProtKB-UniRule"/>
</dbReference>
<dbReference type="InterPro" id="IPR027417">
    <property type="entry name" value="P-loop_NTPase"/>
</dbReference>
<sequence>MRLRELWLYGFKSFGRKTGVRFAPGITAIVGPNGSGKSNLIDAVRFVLGEANARSLRGSRLEDLVFSGSATRRGLGYAEVTLVLDNRDGFFSLPYEEISLTRRILRSGESAAWINGSPARLKDLSSLFLDTGLGQGAFAIVGQGEVDALIAERPEARRTAFEELAGIRRFRERKREAEADLAEVEANLTRVRDLLTALAEERAPLLEEAERARRYLALREELAEVEGRLLLTELLRHEEEAVRAARLSRALEAAEERVLTRRTRLAQRLARLRDAEERLRVGKRKEDEGHESLRARREAVLRDLLALEAADAERRQGLVRMRDELRKAFAERRHVRAALARAEAERDVLTAELAALVREEAELPASSEGEGELLPELQDRAFAAAREAARLRSELRRLTEELARLDRRRGQLLTAQAELTDRHERALRAAEGVEAELGVAQAELARMRVELAEQRQKREATGRALRAAEARLLETEREVERLRARVAALAHQASLAYGEGVRAVLAAREELRGILGTVSSLLDVPEELGLAVDVALGGAWEHLVVESEADARRAIAFLKERGKGRATFLPLDTLRPRELSPRERGLLAQIPGVRGALAEWVRTEPRYAVVVRHLLGQVVLADTLPAATQAARILGFRTRVVTPEGDVVHPGGAMTGGAPRPRGRGGRSPLSPEQALRAAEADLRRAEAVHGEALRAAEELRAAYEEDARAEESLRVRFLSLQEEERARREEALRAQREAEVLAAELQAIGEELALVEATRADLERERAEIRAELVQAEAAETSLTAELAERTREAERRRREREELRQRQEELRVHRARLEEKLEAQERALADLERVAASLRDEIARTWEAYREGKGRARAQAEQLRLYADEVAMYDEELERKRQVLAGYDRALRAVRRRAEDVEERLRHADAARVELVRRRETYASRAREAELRAGEVRNRLRAALHLSPEAARERYAPLSDDEVRAAQERLAALESALAELGAVNTYVLEEVARIERRMEELSASLEDLEAGKRRLTELLRRLEREMEERFREAFARVDAAFRDHVAFLFGGGKGYLVLTDPAHPLEGGVEVVLEPPGKRRMPLTLLSGGERALAALALLFAFLQVREVPFVILDEAEAALDEGNLERFGELLRRFRERTQLLVITHRKKTMAFADVLYGVVLDEDGTSRILSVALEDADEEAEATVRTSP</sequence>
<keyword evidence="1 6" id="KW-0963">Cytoplasm</keyword>
<keyword evidence="2 6" id="KW-0547">Nucleotide-binding</keyword>
<feature type="coiled-coil region" evidence="6">
    <location>
        <begin position="965"/>
        <end position="1034"/>
    </location>
</feature>
<gene>
    <name evidence="6" type="primary">smc</name>
    <name evidence="9" type="ORF">BLITH_1108</name>
</gene>
<dbReference type="PANTHER" id="PTHR43977">
    <property type="entry name" value="STRUCTURAL MAINTENANCE OF CHROMOSOMES PROTEIN 3"/>
    <property type="match status" value="1"/>
</dbReference>
<evidence type="ECO:0000256" key="6">
    <source>
        <dbReference type="HAMAP-Rule" id="MF_01894"/>
    </source>
</evidence>
<feature type="coiled-coil region" evidence="6">
    <location>
        <begin position="167"/>
        <end position="201"/>
    </location>
</feature>
<feature type="domain" description="SMC hinge" evidence="8">
    <location>
        <begin position="512"/>
        <end position="631"/>
    </location>
</feature>
<dbReference type="GO" id="GO:0030261">
    <property type="term" value="P:chromosome condensation"/>
    <property type="evidence" value="ECO:0007669"/>
    <property type="project" value="InterPro"/>
</dbReference>
<dbReference type="EMBL" id="PEBW01000003">
    <property type="protein sequence ID" value="PTQ52141.1"/>
    <property type="molecule type" value="Genomic_DNA"/>
</dbReference>
<evidence type="ECO:0000256" key="2">
    <source>
        <dbReference type="ARBA" id="ARBA00022741"/>
    </source>
</evidence>
<organism evidence="9 10">
    <name type="scientific">Brockia lithotrophica</name>
    <dbReference type="NCBI Taxonomy" id="933949"/>
    <lineage>
        <taxon>Bacteria</taxon>
        <taxon>Bacillati</taxon>
        <taxon>Bacillota</taxon>
        <taxon>Bacilli</taxon>
        <taxon>Bacillales</taxon>
        <taxon>Bacillales Family X. Incertae Sedis</taxon>
        <taxon>Brockia</taxon>
    </lineage>
</organism>
<accession>A0A2T5G7I2</accession>
<feature type="binding site" evidence="6">
    <location>
        <begin position="32"/>
        <end position="39"/>
    </location>
    <ligand>
        <name>ATP</name>
        <dbReference type="ChEBI" id="CHEBI:30616"/>
    </ligand>
</feature>
<dbReference type="GO" id="GO:0007062">
    <property type="term" value="P:sister chromatid cohesion"/>
    <property type="evidence" value="ECO:0007669"/>
    <property type="project" value="InterPro"/>
</dbReference>
<evidence type="ECO:0000256" key="7">
    <source>
        <dbReference type="SAM" id="MobiDB-lite"/>
    </source>
</evidence>
<evidence type="ECO:0000256" key="3">
    <source>
        <dbReference type="ARBA" id="ARBA00022840"/>
    </source>
</evidence>
<dbReference type="GO" id="GO:0006260">
    <property type="term" value="P:DNA replication"/>
    <property type="evidence" value="ECO:0007669"/>
    <property type="project" value="UniProtKB-UniRule"/>
</dbReference>
<feature type="region of interest" description="Disordered" evidence="7">
    <location>
        <begin position="646"/>
        <end position="672"/>
    </location>
</feature>
<dbReference type="GO" id="GO:0005737">
    <property type="term" value="C:cytoplasm"/>
    <property type="evidence" value="ECO:0007669"/>
    <property type="project" value="UniProtKB-SubCell"/>
</dbReference>
<dbReference type="InterPro" id="IPR036277">
    <property type="entry name" value="SMC_hinge_sf"/>
</dbReference>
<dbReference type="InterPro" id="IPR010935">
    <property type="entry name" value="SMC_hinge"/>
</dbReference>
<dbReference type="AlphaFoldDB" id="A0A2T5G7I2"/>
<dbReference type="SUPFAM" id="SSF52540">
    <property type="entry name" value="P-loop containing nucleoside triphosphate hydrolases"/>
    <property type="match status" value="1"/>
</dbReference>
<comment type="domain">
    <text evidence="6">Contains large globular domains required for ATP hydrolysis at each terminus and a third globular domain forming a flexible hinge near the middle of the molecule. These domains are separated by coiled-coil structures.</text>
</comment>
<dbReference type="SUPFAM" id="SSF75553">
    <property type="entry name" value="Smc hinge domain"/>
    <property type="match status" value="1"/>
</dbReference>
<dbReference type="PIRSF" id="PIRSF005719">
    <property type="entry name" value="SMC"/>
    <property type="match status" value="1"/>
</dbReference>
<dbReference type="NCBIfam" id="TIGR02168">
    <property type="entry name" value="SMC_prok_B"/>
    <property type="match status" value="1"/>
</dbReference>
<dbReference type="Gene3D" id="3.30.70.1620">
    <property type="match status" value="1"/>
</dbReference>
<dbReference type="InterPro" id="IPR024704">
    <property type="entry name" value="SMC"/>
</dbReference>
<comment type="caution">
    <text evidence="9">The sequence shown here is derived from an EMBL/GenBank/DDBJ whole genome shotgun (WGS) entry which is preliminary data.</text>
</comment>
<evidence type="ECO:0000313" key="9">
    <source>
        <dbReference type="EMBL" id="PTQ52141.1"/>
    </source>
</evidence>
<dbReference type="Pfam" id="PF02463">
    <property type="entry name" value="SMC_N"/>
    <property type="match status" value="1"/>
</dbReference>
<keyword evidence="3 6" id="KW-0067">ATP-binding</keyword>
<keyword evidence="5 6" id="KW-0238">DNA-binding</keyword>
<name>A0A2T5G7I2_9BACL</name>
<evidence type="ECO:0000256" key="4">
    <source>
        <dbReference type="ARBA" id="ARBA00023054"/>
    </source>
</evidence>
<dbReference type="SMART" id="SM00968">
    <property type="entry name" value="SMC_hinge"/>
    <property type="match status" value="1"/>
</dbReference>
<reference evidence="9 10" key="1">
    <citation type="submission" date="2017-08" db="EMBL/GenBank/DDBJ databases">
        <title>Burning lignite coal seam in the remote Altai Mountains harbors a hydrogen-driven thermophilic microbial community.</title>
        <authorList>
            <person name="Kadnikov V.V."/>
            <person name="Mardanov A.V."/>
            <person name="Ivasenko D."/>
            <person name="Beletsky A.V."/>
            <person name="Karnachuk O.V."/>
            <person name="Ravin N.V."/>
        </authorList>
    </citation>
    <scope>NUCLEOTIDE SEQUENCE [LARGE SCALE GENOMIC DNA]</scope>
    <source>
        <strain evidence="9">AL31</strain>
    </source>
</reference>
<dbReference type="Gene3D" id="3.40.50.300">
    <property type="entry name" value="P-loop containing nucleotide triphosphate hydrolases"/>
    <property type="match status" value="2"/>
</dbReference>
<dbReference type="Pfam" id="PF06470">
    <property type="entry name" value="SMC_hinge"/>
    <property type="match status" value="1"/>
</dbReference>
<dbReference type="Gene3D" id="1.20.1060.20">
    <property type="match status" value="1"/>
</dbReference>
<feature type="coiled-coil region" evidence="6">
    <location>
        <begin position="886"/>
        <end position="920"/>
    </location>
</feature>
<dbReference type="GO" id="GO:0003677">
    <property type="term" value="F:DNA binding"/>
    <property type="evidence" value="ECO:0007669"/>
    <property type="project" value="UniProtKB-UniRule"/>
</dbReference>
<dbReference type="InterPro" id="IPR011890">
    <property type="entry name" value="SMC_prok"/>
</dbReference>
<dbReference type="Proteomes" id="UP000244016">
    <property type="component" value="Unassembled WGS sequence"/>
</dbReference>
<proteinExistence type="inferred from homology"/>
<comment type="subcellular location">
    <subcellularLocation>
        <location evidence="6">Cytoplasm</location>
    </subcellularLocation>
</comment>
<feature type="coiled-coil region" evidence="6">
    <location>
        <begin position="683"/>
        <end position="843"/>
    </location>
</feature>
<dbReference type="InterPro" id="IPR003395">
    <property type="entry name" value="RecF/RecN/SMC_N"/>
</dbReference>
<dbReference type="HAMAP" id="MF_01894">
    <property type="entry name" value="Smc_prok"/>
    <property type="match status" value="1"/>
</dbReference>
<dbReference type="GO" id="GO:0007059">
    <property type="term" value="P:chromosome segregation"/>
    <property type="evidence" value="ECO:0007669"/>
    <property type="project" value="UniProtKB-UniRule"/>
</dbReference>